<name>A0ABW5KX76_9FLAO</name>
<reference evidence="2" key="1">
    <citation type="journal article" date="2019" name="Int. J. Syst. Evol. Microbiol.">
        <title>The Global Catalogue of Microorganisms (GCM) 10K type strain sequencing project: providing services to taxonomists for standard genome sequencing and annotation.</title>
        <authorList>
            <consortium name="The Broad Institute Genomics Platform"/>
            <consortium name="The Broad Institute Genome Sequencing Center for Infectious Disease"/>
            <person name="Wu L."/>
            <person name="Ma J."/>
        </authorList>
    </citation>
    <scope>NUCLEOTIDE SEQUENCE [LARGE SCALE GENOMIC DNA]</scope>
    <source>
        <strain evidence="2">KCTC 42587</strain>
    </source>
</reference>
<dbReference type="InterPro" id="IPR006439">
    <property type="entry name" value="HAD-SF_hydro_IA"/>
</dbReference>
<dbReference type="InterPro" id="IPR023198">
    <property type="entry name" value="PGP-like_dom2"/>
</dbReference>
<dbReference type="Gene3D" id="3.40.50.1000">
    <property type="entry name" value="HAD superfamily/HAD-like"/>
    <property type="match status" value="1"/>
</dbReference>
<accession>A0ABW5KX76</accession>
<keyword evidence="2" id="KW-1185">Reference proteome</keyword>
<sequence>MITTIIFDFGDVFINLDKTGASIKALEFFNITEFSPEMMACNEAYETGKISTDAFLNFYQKLAPNATKNQLITIWNALLRDFPPHRLAFLQKLATQNNYQLILLSNTNELHIDWIKKNVSFYETFQAQFHQFYLSHIIELRKPNADIYKFVLDSNRLQPENCLFIDDTKENIEAAHALGIHTWHLNPEKHDVVNLFTAKKDLF</sequence>
<organism evidence="1 2">
    <name type="scientific">Bizionia sediminis</name>
    <dbReference type="NCBI Taxonomy" id="1737064"/>
    <lineage>
        <taxon>Bacteria</taxon>
        <taxon>Pseudomonadati</taxon>
        <taxon>Bacteroidota</taxon>
        <taxon>Flavobacteriia</taxon>
        <taxon>Flavobacteriales</taxon>
        <taxon>Flavobacteriaceae</taxon>
        <taxon>Bizionia</taxon>
    </lineage>
</organism>
<protein>
    <submittedName>
        <fullName evidence="1">HAD family hydrolase</fullName>
    </submittedName>
</protein>
<dbReference type="InterPro" id="IPR041492">
    <property type="entry name" value="HAD_2"/>
</dbReference>
<proteinExistence type="predicted"/>
<dbReference type="SFLD" id="SFLDG01129">
    <property type="entry name" value="C1.5:_HAD__Beta-PGM__Phosphata"/>
    <property type="match status" value="1"/>
</dbReference>
<dbReference type="GO" id="GO:0016787">
    <property type="term" value="F:hydrolase activity"/>
    <property type="evidence" value="ECO:0007669"/>
    <property type="project" value="UniProtKB-KW"/>
</dbReference>
<dbReference type="PANTHER" id="PTHR43611:SF3">
    <property type="entry name" value="FLAVIN MONONUCLEOTIDE HYDROLASE 1, CHLOROPLATIC"/>
    <property type="match status" value="1"/>
</dbReference>
<dbReference type="RefSeq" id="WP_376893958.1">
    <property type="nucleotide sequence ID" value="NZ_JBHULS010000004.1"/>
</dbReference>
<dbReference type="SUPFAM" id="SSF56784">
    <property type="entry name" value="HAD-like"/>
    <property type="match status" value="1"/>
</dbReference>
<dbReference type="NCBIfam" id="TIGR01509">
    <property type="entry name" value="HAD-SF-IA-v3"/>
    <property type="match status" value="1"/>
</dbReference>
<dbReference type="InterPro" id="IPR023214">
    <property type="entry name" value="HAD_sf"/>
</dbReference>
<comment type="caution">
    <text evidence="1">The sequence shown here is derived from an EMBL/GenBank/DDBJ whole genome shotgun (WGS) entry which is preliminary data.</text>
</comment>
<dbReference type="PANTHER" id="PTHR43611">
    <property type="entry name" value="ALPHA-D-GLUCOSE 1-PHOSPHATE PHOSPHATASE"/>
    <property type="match status" value="1"/>
</dbReference>
<dbReference type="SFLD" id="SFLDS00003">
    <property type="entry name" value="Haloacid_Dehalogenase"/>
    <property type="match status" value="1"/>
</dbReference>
<dbReference type="Proteomes" id="UP001597472">
    <property type="component" value="Unassembled WGS sequence"/>
</dbReference>
<evidence type="ECO:0000313" key="1">
    <source>
        <dbReference type="EMBL" id="MFD2552126.1"/>
    </source>
</evidence>
<dbReference type="Gene3D" id="1.10.150.240">
    <property type="entry name" value="Putative phosphatase, domain 2"/>
    <property type="match status" value="1"/>
</dbReference>
<dbReference type="EMBL" id="JBHULS010000004">
    <property type="protein sequence ID" value="MFD2552126.1"/>
    <property type="molecule type" value="Genomic_DNA"/>
</dbReference>
<dbReference type="CDD" id="cd02603">
    <property type="entry name" value="HAD_sEH-N_like"/>
    <property type="match status" value="1"/>
</dbReference>
<dbReference type="Pfam" id="PF13419">
    <property type="entry name" value="HAD_2"/>
    <property type="match status" value="1"/>
</dbReference>
<keyword evidence="1" id="KW-0378">Hydrolase</keyword>
<dbReference type="InterPro" id="IPR036412">
    <property type="entry name" value="HAD-like_sf"/>
</dbReference>
<evidence type="ECO:0000313" key="2">
    <source>
        <dbReference type="Proteomes" id="UP001597472"/>
    </source>
</evidence>
<gene>
    <name evidence="1" type="ORF">ACFSQP_09895</name>
</gene>